<dbReference type="InterPro" id="IPR025476">
    <property type="entry name" value="Helitron_helicase-like"/>
</dbReference>
<evidence type="ECO:0000313" key="5">
    <source>
        <dbReference type="Proteomes" id="UP000036403"/>
    </source>
</evidence>
<sequence>MMGEELEKQRQLVFNESLPELQLLFTLKPGMDRRRYNFQRTNEVAAVFSTTADGEIPESYVIIHNKNTKTLQKVSTMDPNVEPWIYPLFYPYGTQGWHRHLKKLNSDKRITRGQYIKYRMAIRDNFNVFLLGRRLFQQWLVDNYVKIEKDRIDYCKTHQKELRSETYQGLIDYIQNMANNSNGRVGKMVILPSTFIGSPRNMLQNYQDAMAIVAKFGKPDLFITMTCNPKWREIEENLLPGQQASDRPDICARVFNIKKDYLIDLITKQKFFGEVAAYVYVIEFQKRGLPHIHMLITLKRNFKIITPEIIDKYISAEIPDPSENRNLHDIVMRHMIHGPCGDWCLIDGHCSKHYPKPFLEETRMDENAYPYYRRRDNGRNYERPGGYVVNNRYVVPYCPILSIIFNSHINVEVVSSIKSVKYLYKYIYKGHDVAAITIEPITENVVIDHDEIHNYIETRYVGPVEASWRILGKKLQDKSHAIMRLPVHLPNEQNIIIENADIDNVMTSALNQATMLIDYFSLNLRDEEARQYLYIEIPQYYTFKKEKINGRNVSRWIKRKSHYNCVGRIYSVSPTQTELYHLRLLLLTVKGATSFNDLRIVNGEFCQSFSAACLALGLIEDDDEWKRAMNEAVGWMMPRQIRRLFVRILLHCQPLHPEELWENFKEAMSEDYVRHFGMLQGQNKTYAQINSMLRAEGKSFADFPQMEQLIENSGEEDYMTIEEAMEIGTKQYQQLNEKQKEIVDLLLNRLDNNNNHNNCFYVDGPGGSGKTFIYTTIYHLARIRNKRVCTMAFTGIAATLLPIGKTVHKTFKLPVPLFADSSSTIKVQTKEAQYLKETDIYIWDEATMAPRYALEIMDRTLRDVMNNNFPFGGKIVLLGGDFRQLLPIKVHATRSEIVNLSIKFSSTWKQFVKFSLTQNMRVLPEEIEFAKFLLDMEDGILNDFNDNIQIPECCVAPIDADIVEDIYDELIRKKRVC</sequence>
<gene>
    <name evidence="4" type="ORF">RF55_13907</name>
</gene>
<keyword evidence="1" id="KW-0378">Hydrolase</keyword>
<evidence type="ECO:0000256" key="1">
    <source>
        <dbReference type="RuleBase" id="RU363044"/>
    </source>
</evidence>
<dbReference type="InterPro" id="IPR027417">
    <property type="entry name" value="P-loop_NTPase"/>
</dbReference>
<dbReference type="GO" id="GO:0016887">
    <property type="term" value="F:ATP hydrolysis activity"/>
    <property type="evidence" value="ECO:0007669"/>
    <property type="project" value="RHEA"/>
</dbReference>
<keyword evidence="1" id="KW-0234">DNA repair</keyword>
<keyword evidence="1" id="KW-0547">Nucleotide-binding</keyword>
<feature type="domain" description="DNA helicase Pif1-like DEAD-box helicase" evidence="2">
    <location>
        <begin position="734"/>
        <end position="945"/>
    </location>
</feature>
<comment type="catalytic activity">
    <reaction evidence="1">
        <text>ATP + H2O = ADP + phosphate + H(+)</text>
        <dbReference type="Rhea" id="RHEA:13065"/>
        <dbReference type="ChEBI" id="CHEBI:15377"/>
        <dbReference type="ChEBI" id="CHEBI:15378"/>
        <dbReference type="ChEBI" id="CHEBI:30616"/>
        <dbReference type="ChEBI" id="CHEBI:43474"/>
        <dbReference type="ChEBI" id="CHEBI:456216"/>
        <dbReference type="EC" id="5.6.2.3"/>
    </reaction>
</comment>
<accession>A0A0J7K976</accession>
<protein>
    <recommendedName>
        <fullName evidence="1">ATP-dependent DNA helicase</fullName>
        <ecNumber evidence="1">5.6.2.3</ecNumber>
    </recommendedName>
</protein>
<dbReference type="Proteomes" id="UP000036403">
    <property type="component" value="Unassembled WGS sequence"/>
</dbReference>
<comment type="cofactor">
    <cofactor evidence="1">
        <name>Mg(2+)</name>
        <dbReference type="ChEBI" id="CHEBI:18420"/>
    </cofactor>
</comment>
<dbReference type="PANTHER" id="PTHR10492:SF57">
    <property type="entry name" value="ATP-DEPENDENT DNA HELICASE"/>
    <property type="match status" value="1"/>
</dbReference>
<dbReference type="InterPro" id="IPR010285">
    <property type="entry name" value="DNA_helicase_pif1-like_DEAD"/>
</dbReference>
<keyword evidence="5" id="KW-1185">Reference proteome</keyword>
<keyword evidence="1" id="KW-0347">Helicase</keyword>
<dbReference type="OrthoDB" id="10053386at2759"/>
<reference evidence="4 5" key="1">
    <citation type="submission" date="2015-04" db="EMBL/GenBank/DDBJ databases">
        <title>Lasius niger genome sequencing.</title>
        <authorList>
            <person name="Konorov E.A."/>
            <person name="Nikitin M.A."/>
            <person name="Kirill M.V."/>
            <person name="Chang P."/>
        </authorList>
    </citation>
    <scope>NUCLEOTIDE SEQUENCE [LARGE SCALE GENOMIC DNA]</scope>
    <source>
        <tissue evidence="4">Whole</tissue>
    </source>
</reference>
<dbReference type="Gene3D" id="3.40.50.300">
    <property type="entry name" value="P-loop containing nucleotide triphosphate hydrolases"/>
    <property type="match status" value="1"/>
</dbReference>
<dbReference type="GO" id="GO:0043139">
    <property type="term" value="F:5'-3' DNA helicase activity"/>
    <property type="evidence" value="ECO:0007669"/>
    <property type="project" value="UniProtKB-EC"/>
</dbReference>
<dbReference type="Pfam" id="PF05970">
    <property type="entry name" value="PIF1"/>
    <property type="match status" value="1"/>
</dbReference>
<dbReference type="PANTHER" id="PTHR10492">
    <property type="match status" value="1"/>
</dbReference>
<keyword evidence="1" id="KW-0067">ATP-binding</keyword>
<keyword evidence="1" id="KW-0227">DNA damage</keyword>
<proteinExistence type="inferred from homology"/>
<dbReference type="EC" id="5.6.2.3" evidence="1"/>
<dbReference type="GO" id="GO:0000723">
    <property type="term" value="P:telomere maintenance"/>
    <property type="evidence" value="ECO:0007669"/>
    <property type="project" value="InterPro"/>
</dbReference>
<comment type="caution">
    <text evidence="4">The sequence shown here is derived from an EMBL/GenBank/DDBJ whole genome shotgun (WGS) entry which is preliminary data.</text>
</comment>
<name>A0A0J7K976_LASNI</name>
<dbReference type="STRING" id="67767.A0A0J7K976"/>
<dbReference type="GO" id="GO:0006310">
    <property type="term" value="P:DNA recombination"/>
    <property type="evidence" value="ECO:0007669"/>
    <property type="project" value="UniProtKB-KW"/>
</dbReference>
<dbReference type="EMBL" id="LBMM01011216">
    <property type="protein sequence ID" value="KMQ86963.1"/>
    <property type="molecule type" value="Genomic_DNA"/>
</dbReference>
<evidence type="ECO:0000259" key="3">
    <source>
        <dbReference type="Pfam" id="PF14214"/>
    </source>
</evidence>
<evidence type="ECO:0000259" key="2">
    <source>
        <dbReference type="Pfam" id="PF05970"/>
    </source>
</evidence>
<feature type="domain" description="Helitron helicase-like" evidence="3">
    <location>
        <begin position="115"/>
        <end position="296"/>
    </location>
</feature>
<dbReference type="Pfam" id="PF14214">
    <property type="entry name" value="Helitron_like_N"/>
    <property type="match status" value="1"/>
</dbReference>
<comment type="similarity">
    <text evidence="1">Belongs to the helicase family.</text>
</comment>
<organism evidence="4 5">
    <name type="scientific">Lasius niger</name>
    <name type="common">Black garden ant</name>
    <dbReference type="NCBI Taxonomy" id="67767"/>
    <lineage>
        <taxon>Eukaryota</taxon>
        <taxon>Metazoa</taxon>
        <taxon>Ecdysozoa</taxon>
        <taxon>Arthropoda</taxon>
        <taxon>Hexapoda</taxon>
        <taxon>Insecta</taxon>
        <taxon>Pterygota</taxon>
        <taxon>Neoptera</taxon>
        <taxon>Endopterygota</taxon>
        <taxon>Hymenoptera</taxon>
        <taxon>Apocrita</taxon>
        <taxon>Aculeata</taxon>
        <taxon>Formicoidea</taxon>
        <taxon>Formicidae</taxon>
        <taxon>Formicinae</taxon>
        <taxon>Lasius</taxon>
        <taxon>Lasius</taxon>
    </lineage>
</organism>
<keyword evidence="1" id="KW-0233">DNA recombination</keyword>
<dbReference type="PaxDb" id="67767-A0A0J7K976"/>
<dbReference type="GO" id="GO:0006281">
    <property type="term" value="P:DNA repair"/>
    <property type="evidence" value="ECO:0007669"/>
    <property type="project" value="UniProtKB-KW"/>
</dbReference>
<dbReference type="GO" id="GO:0005524">
    <property type="term" value="F:ATP binding"/>
    <property type="evidence" value="ECO:0007669"/>
    <property type="project" value="UniProtKB-KW"/>
</dbReference>
<dbReference type="AlphaFoldDB" id="A0A0J7K976"/>
<dbReference type="SUPFAM" id="SSF52540">
    <property type="entry name" value="P-loop containing nucleoside triphosphate hydrolases"/>
    <property type="match status" value="1"/>
</dbReference>
<evidence type="ECO:0000313" key="4">
    <source>
        <dbReference type="EMBL" id="KMQ86963.1"/>
    </source>
</evidence>